<dbReference type="PANTHER" id="PTHR46093">
    <property type="entry name" value="ACYL-COA-BINDING DOMAIN-CONTAINING PROTEIN 5"/>
    <property type="match status" value="1"/>
</dbReference>
<dbReference type="Gene3D" id="2.120.10.80">
    <property type="entry name" value="Kelch-type beta propeller"/>
    <property type="match status" value="1"/>
</dbReference>
<protein>
    <recommendedName>
        <fullName evidence="5">DH domain-containing protein</fullName>
    </recommendedName>
</protein>
<keyword evidence="1" id="KW-0880">Kelch repeat</keyword>
<dbReference type="Pfam" id="PF24681">
    <property type="entry name" value="Kelch_KLHDC2_KLHL20_DRC7"/>
    <property type="match status" value="1"/>
</dbReference>
<dbReference type="PANTHER" id="PTHR46093:SF18">
    <property type="entry name" value="FIBRONECTIN TYPE-III DOMAIN-CONTAINING PROTEIN"/>
    <property type="match status" value="1"/>
</dbReference>
<dbReference type="SUPFAM" id="SSF50729">
    <property type="entry name" value="PH domain-like"/>
    <property type="match status" value="1"/>
</dbReference>
<feature type="domain" description="DH" evidence="5">
    <location>
        <begin position="1"/>
        <end position="131"/>
    </location>
</feature>
<keyword evidence="2" id="KW-0677">Repeat</keyword>
<dbReference type="RefSeq" id="XP_068357337.1">
    <property type="nucleotide sequence ID" value="XM_068506141.1"/>
</dbReference>
<organism evidence="6 7">
    <name type="scientific">Tritrichomonas foetus</name>
    <dbReference type="NCBI Taxonomy" id="1144522"/>
    <lineage>
        <taxon>Eukaryota</taxon>
        <taxon>Metamonada</taxon>
        <taxon>Parabasalia</taxon>
        <taxon>Tritrichomonadida</taxon>
        <taxon>Tritrichomonadidae</taxon>
        <taxon>Tritrichomonas</taxon>
    </lineage>
</organism>
<dbReference type="PROSITE" id="PS50010">
    <property type="entry name" value="DH_2"/>
    <property type="match status" value="1"/>
</dbReference>
<dbReference type="Gene3D" id="1.20.900.10">
    <property type="entry name" value="Dbl homology (DH) domain"/>
    <property type="match status" value="1"/>
</dbReference>
<dbReference type="VEuPathDB" id="TrichDB:TRFO_28376"/>
<dbReference type="Gene3D" id="2.30.29.30">
    <property type="entry name" value="Pleckstrin-homology domain (PH domain)/Phosphotyrosine-binding domain (PTB)"/>
    <property type="match status" value="1"/>
</dbReference>
<dbReference type="SUPFAM" id="SSF117281">
    <property type="entry name" value="Kelch motif"/>
    <property type="match status" value="1"/>
</dbReference>
<dbReference type="GeneID" id="94840845"/>
<dbReference type="EMBL" id="MLAK01000802">
    <property type="protein sequence ID" value="OHT04201.1"/>
    <property type="molecule type" value="Genomic_DNA"/>
</dbReference>
<dbReference type="SMART" id="SM00325">
    <property type="entry name" value="RhoGEF"/>
    <property type="match status" value="1"/>
</dbReference>
<dbReference type="InterPro" id="IPR011993">
    <property type="entry name" value="PH-like_dom_sf"/>
</dbReference>
<feature type="coiled-coil region" evidence="3">
    <location>
        <begin position="114"/>
        <end position="141"/>
    </location>
</feature>
<sequence>MIKYHSLFLRNLEERGTSFNAILSDVFLDFSAFFKVSKMYISNYATFIQIFANKSKNKETSEKIKRITAAEPTGTNREISSYLITPVQRMPRYILFIRELIKHTPQAHPDAVLLKNAAIQIQKVTEQIDDSTQKAENMSKLLAIHSRLTNKFDLLLPSRNFVMKCDVYVKPQNSSGVFYLFNDMVFLTAIERKGETYIYDKPVEEFKYWNGIPNLESITFLPKSGNIKSRFQSRKDFSIQFSTQEEKNGFLEMVRNIKFELLSRSDDLNRMFIFENCPVSKLLPSVTGHDAVAFNQMLFSFGGENNGDPQNNFLLYSITQGGSSNNILPLISPRYNHAMINDNDKIYLFGGTDGSDFFNDLYIYSLKEKVWEKIQAENPPEPRSGHSLVYYKNKLYVFGGINKKKKPLNDVAIYMIDRNIWRYEIFSGSPEPRYHHSACICGSSMIIHGGKGKSNILNDIACFDLEKILWINIQINTEAIGGLLPRYGHKSFYVGGYIVFIGGADDSGIVNPTTINVNNNWACENYLMGGNDPLSLFRFALTYEIGSHVIVYGGCEYDSKNGTSCVYTVTMPPIIASNLSESYPPDPPNKCLSDNSSYSSSDNTESEKSFSSCKSDGIKMIKMSDSFKRNTYIPTNMLPNNVREQEKENRDQQEENLTIAMLAARKARTMSLMNIQIEPKSPPLSYLFEEPVVINDEMIKHLIETEYNEEEFCQALCIDSSEIAPFQKKILTRKLNALYAKIQNNATIEKQIDSLLNISSHLDHKIPKFEVFVKLLFENQIIILKTLSTIGFKAFLKEINICIKKKCKRIMTNSHSELTHTLLLGEIKMILNNTKHHIILTVE</sequence>
<evidence type="ECO:0000256" key="4">
    <source>
        <dbReference type="SAM" id="MobiDB-lite"/>
    </source>
</evidence>
<feature type="compositionally biased region" description="Low complexity" evidence="4">
    <location>
        <begin position="593"/>
        <end position="603"/>
    </location>
</feature>
<evidence type="ECO:0000313" key="7">
    <source>
        <dbReference type="Proteomes" id="UP000179807"/>
    </source>
</evidence>
<feature type="region of interest" description="Disordered" evidence="4">
    <location>
        <begin position="580"/>
        <end position="611"/>
    </location>
</feature>
<dbReference type="InterPro" id="IPR000219">
    <property type="entry name" value="DH_dom"/>
</dbReference>
<evidence type="ECO:0000256" key="2">
    <source>
        <dbReference type="ARBA" id="ARBA00022737"/>
    </source>
</evidence>
<dbReference type="Pfam" id="PF00621">
    <property type="entry name" value="RhoGEF"/>
    <property type="match status" value="1"/>
</dbReference>
<dbReference type="AlphaFoldDB" id="A0A1J4JYG6"/>
<evidence type="ECO:0000256" key="1">
    <source>
        <dbReference type="ARBA" id="ARBA00022441"/>
    </source>
</evidence>
<evidence type="ECO:0000256" key="3">
    <source>
        <dbReference type="SAM" id="Coils"/>
    </source>
</evidence>
<gene>
    <name evidence="6" type="ORF">TRFO_28376</name>
</gene>
<dbReference type="InterPro" id="IPR006652">
    <property type="entry name" value="Kelch_1"/>
</dbReference>
<dbReference type="SUPFAM" id="SSF48065">
    <property type="entry name" value="DBL homology domain (DH-domain)"/>
    <property type="match status" value="1"/>
</dbReference>
<reference evidence="6" key="1">
    <citation type="submission" date="2016-10" db="EMBL/GenBank/DDBJ databases">
        <authorList>
            <person name="Benchimol M."/>
            <person name="Almeida L.G."/>
            <person name="Vasconcelos A.T."/>
            <person name="Perreira-Neves A."/>
            <person name="Rosa I.A."/>
            <person name="Tasca T."/>
            <person name="Bogo M.R."/>
            <person name="de Souza W."/>
        </authorList>
    </citation>
    <scope>NUCLEOTIDE SEQUENCE [LARGE SCALE GENOMIC DNA]</scope>
    <source>
        <strain evidence="6">K</strain>
    </source>
</reference>
<dbReference type="SMART" id="SM00612">
    <property type="entry name" value="Kelch"/>
    <property type="match status" value="2"/>
</dbReference>
<comment type="caution">
    <text evidence="6">The sequence shown here is derived from an EMBL/GenBank/DDBJ whole genome shotgun (WGS) entry which is preliminary data.</text>
</comment>
<keyword evidence="3" id="KW-0175">Coiled coil</keyword>
<dbReference type="GO" id="GO:0005085">
    <property type="term" value="F:guanyl-nucleotide exchange factor activity"/>
    <property type="evidence" value="ECO:0007669"/>
    <property type="project" value="InterPro"/>
</dbReference>
<dbReference type="InterPro" id="IPR015915">
    <property type="entry name" value="Kelch-typ_b-propeller"/>
</dbReference>
<dbReference type="InterPro" id="IPR035899">
    <property type="entry name" value="DBL_dom_sf"/>
</dbReference>
<accession>A0A1J4JYG6</accession>
<dbReference type="Proteomes" id="UP000179807">
    <property type="component" value="Unassembled WGS sequence"/>
</dbReference>
<evidence type="ECO:0000259" key="5">
    <source>
        <dbReference type="PROSITE" id="PS50010"/>
    </source>
</evidence>
<evidence type="ECO:0000313" key="6">
    <source>
        <dbReference type="EMBL" id="OHT04201.1"/>
    </source>
</evidence>
<keyword evidence="7" id="KW-1185">Reference proteome</keyword>
<name>A0A1J4JYG6_9EUKA</name>
<proteinExistence type="predicted"/>
<dbReference type="OrthoDB" id="10251809at2759"/>